<dbReference type="PIRSF" id="PIRSF001134">
    <property type="entry name" value="Streptogrisin"/>
    <property type="match status" value="1"/>
</dbReference>
<dbReference type="InterPro" id="IPR001316">
    <property type="entry name" value="Pept_S1A_streptogrisin"/>
</dbReference>
<comment type="similarity">
    <text evidence="1">Belongs to the peptidase S1 family.</text>
</comment>
<feature type="domain" description="Peptidase S1" evidence="8">
    <location>
        <begin position="101"/>
        <end position="224"/>
    </location>
</feature>
<evidence type="ECO:0000256" key="7">
    <source>
        <dbReference type="SAM" id="SignalP"/>
    </source>
</evidence>
<dbReference type="RefSeq" id="WP_184074767.1">
    <property type="nucleotide sequence ID" value="NZ_JACHDS010000001.1"/>
</dbReference>
<evidence type="ECO:0000256" key="2">
    <source>
        <dbReference type="ARBA" id="ARBA00022670"/>
    </source>
</evidence>
<keyword evidence="4" id="KW-0720">Serine protease</keyword>
<name>A0A7W9YG38_9ACTN</name>
<evidence type="ECO:0000313" key="9">
    <source>
        <dbReference type="EMBL" id="MBB6171508.1"/>
    </source>
</evidence>
<reference evidence="9 10" key="1">
    <citation type="submission" date="2020-08" db="EMBL/GenBank/DDBJ databases">
        <title>Sequencing the genomes of 1000 actinobacteria strains.</title>
        <authorList>
            <person name="Klenk H.-P."/>
        </authorList>
    </citation>
    <scope>NUCLEOTIDE SEQUENCE [LARGE SCALE GENOMIC DNA]</scope>
    <source>
        <strain evidence="9 10">DSM 46659</strain>
    </source>
</reference>
<dbReference type="GO" id="GO:0004252">
    <property type="term" value="F:serine-type endopeptidase activity"/>
    <property type="evidence" value="ECO:0007669"/>
    <property type="project" value="InterPro"/>
</dbReference>
<dbReference type="AlphaFoldDB" id="A0A7W9YG38"/>
<evidence type="ECO:0000256" key="4">
    <source>
        <dbReference type="ARBA" id="ARBA00022825"/>
    </source>
</evidence>
<dbReference type="InterPro" id="IPR009003">
    <property type="entry name" value="Peptidase_S1_PA"/>
</dbReference>
<keyword evidence="10" id="KW-1185">Reference proteome</keyword>
<keyword evidence="7" id="KW-0732">Signal</keyword>
<evidence type="ECO:0000256" key="3">
    <source>
        <dbReference type="ARBA" id="ARBA00022801"/>
    </source>
</evidence>
<proteinExistence type="inferred from homology"/>
<dbReference type="InterPro" id="IPR043504">
    <property type="entry name" value="Peptidase_S1_PA_chymotrypsin"/>
</dbReference>
<evidence type="ECO:0000259" key="8">
    <source>
        <dbReference type="Pfam" id="PF00089"/>
    </source>
</evidence>
<keyword evidence="3 9" id="KW-0378">Hydrolase</keyword>
<feature type="disulfide bond" evidence="6">
    <location>
        <begin position="147"/>
        <end position="157"/>
    </location>
</feature>
<evidence type="ECO:0000313" key="10">
    <source>
        <dbReference type="Proteomes" id="UP000546642"/>
    </source>
</evidence>
<dbReference type="InterPro" id="IPR001254">
    <property type="entry name" value="Trypsin_dom"/>
</dbReference>
<accession>A0A7W9YG38</accession>
<gene>
    <name evidence="9" type="ORF">HNR23_001568</name>
</gene>
<dbReference type="EC" id="3.4.21.-" evidence="9"/>
<dbReference type="GO" id="GO:0006508">
    <property type="term" value="P:proteolysis"/>
    <property type="evidence" value="ECO:0007669"/>
    <property type="project" value="UniProtKB-KW"/>
</dbReference>
<dbReference type="Proteomes" id="UP000546642">
    <property type="component" value="Unassembled WGS sequence"/>
</dbReference>
<sequence>MTPIPHTLRLLGAALLALATLLALAPTASADTGRTAAPPPTADDTVEIMAGNPVYGTGTRCTIGATVRTADGTGGFLTAATCGPAGATVRLSNGETGVIVWSSREDGVAFVRAKENWILTPYANRYQGGGHLTIRGSQEAPVGAAVCRSGPTTGWRCGTIQAKNQTVAFPWGAMRGLTRISACAEPGDEGGPVYRDGQLQGLIVGGSGNCRTGGTTFFKPINPILHKYNLRLVTG</sequence>
<dbReference type="Gene3D" id="2.40.10.10">
    <property type="entry name" value="Trypsin-like serine proteases"/>
    <property type="match status" value="2"/>
</dbReference>
<dbReference type="CDD" id="cd21112">
    <property type="entry name" value="alphaLP-like"/>
    <property type="match status" value="1"/>
</dbReference>
<organism evidence="9 10">
    <name type="scientific">Nocardiopsis mwathae</name>
    <dbReference type="NCBI Taxonomy" id="1472723"/>
    <lineage>
        <taxon>Bacteria</taxon>
        <taxon>Bacillati</taxon>
        <taxon>Actinomycetota</taxon>
        <taxon>Actinomycetes</taxon>
        <taxon>Streptosporangiales</taxon>
        <taxon>Nocardiopsidaceae</taxon>
        <taxon>Nocardiopsis</taxon>
    </lineage>
</organism>
<evidence type="ECO:0000256" key="1">
    <source>
        <dbReference type="ARBA" id="ARBA00007664"/>
    </source>
</evidence>
<keyword evidence="2" id="KW-0645">Protease</keyword>
<dbReference type="PRINTS" id="PR00861">
    <property type="entry name" value="ALYTICPTASE"/>
</dbReference>
<evidence type="ECO:0000256" key="5">
    <source>
        <dbReference type="ARBA" id="ARBA00023157"/>
    </source>
</evidence>
<keyword evidence="5 6" id="KW-1015">Disulfide bond</keyword>
<feature type="disulfide bond" evidence="6">
    <location>
        <begin position="183"/>
        <end position="210"/>
    </location>
</feature>
<protein>
    <submittedName>
        <fullName evidence="9">Streptogrisin C</fullName>
        <ecNumber evidence="9">3.4.21.-</ecNumber>
    </submittedName>
</protein>
<evidence type="ECO:0000256" key="6">
    <source>
        <dbReference type="PIRSR" id="PIRSR001134-2"/>
    </source>
</evidence>
<feature type="disulfide bond" evidence="6">
    <location>
        <begin position="61"/>
        <end position="82"/>
    </location>
</feature>
<feature type="chain" id="PRO_5030987205" evidence="7">
    <location>
        <begin position="31"/>
        <end position="235"/>
    </location>
</feature>
<dbReference type="SUPFAM" id="SSF50494">
    <property type="entry name" value="Trypsin-like serine proteases"/>
    <property type="match status" value="1"/>
</dbReference>
<dbReference type="EMBL" id="JACHDS010000001">
    <property type="protein sequence ID" value="MBB6171508.1"/>
    <property type="molecule type" value="Genomic_DNA"/>
</dbReference>
<dbReference type="Pfam" id="PF00089">
    <property type="entry name" value="Trypsin"/>
    <property type="match status" value="1"/>
</dbReference>
<comment type="caution">
    <text evidence="9">The sequence shown here is derived from an EMBL/GenBank/DDBJ whole genome shotgun (WGS) entry which is preliminary data.</text>
</comment>
<feature type="signal peptide" evidence="7">
    <location>
        <begin position="1"/>
        <end position="30"/>
    </location>
</feature>